<reference evidence="1" key="1">
    <citation type="submission" date="2021-02" db="EMBL/GenBank/DDBJ databases">
        <authorList>
            <consortium name="DOE Joint Genome Institute"/>
            <person name="Ahrendt S."/>
            <person name="Looney B.P."/>
            <person name="Miyauchi S."/>
            <person name="Morin E."/>
            <person name="Drula E."/>
            <person name="Courty P.E."/>
            <person name="Chicoki N."/>
            <person name="Fauchery L."/>
            <person name="Kohler A."/>
            <person name="Kuo A."/>
            <person name="Labutti K."/>
            <person name="Pangilinan J."/>
            <person name="Lipzen A."/>
            <person name="Riley R."/>
            <person name="Andreopoulos W."/>
            <person name="He G."/>
            <person name="Johnson J."/>
            <person name="Barry K.W."/>
            <person name="Grigoriev I.V."/>
            <person name="Nagy L."/>
            <person name="Hibbett D."/>
            <person name="Henrissat B."/>
            <person name="Matheny P.B."/>
            <person name="Labbe J."/>
            <person name="Martin F."/>
        </authorList>
    </citation>
    <scope>NUCLEOTIDE SEQUENCE</scope>
    <source>
        <strain evidence="1">EC-137</strain>
    </source>
</reference>
<proteinExistence type="predicted"/>
<evidence type="ECO:0000313" key="2">
    <source>
        <dbReference type="Proteomes" id="UP000814128"/>
    </source>
</evidence>
<dbReference type="EMBL" id="MU273748">
    <property type="protein sequence ID" value="KAI0028491.1"/>
    <property type="molecule type" value="Genomic_DNA"/>
</dbReference>
<sequence>MSSTASLGSLDPEKLSCNPPPVETITSLQEIPDGGYLAWSQVVGGFFLTFNSGGIINAFGAFQTYYETELLQNHAPSSIAWIGSVQGFLLLVIGVLAGPVYDLGHFRLLLYIGSLMVVAGMMFTSISTGYYQVFLAQGLLIGAGAGCFYVPGLALLSSYFNKRRSFASGIAICGSSIGGAVFPAVFRALQPRIGFGWATRVLGFICLANFLLTAAIMRPRPGTQTRRKLIDLAAWRSPPYTLFTASIFLGYIGLYIPYIYIGAFAQARVGVGSSLAFYLVSIMNGVSVIGRTGPSWVADKLGPLNTLIVCSFICSTLVFSWIAISSLAGLIVFAVLYGVFQGTLVSLPAATIPSLSPDLKRVGAHMGMGMSCAGVGMLAGSPIAGALLNLHTADFLRAQIFCGAIVFASGLGYTAARVAKVGYTLRAFA</sequence>
<comment type="caution">
    <text evidence="1">The sequence shown here is derived from an EMBL/GenBank/DDBJ whole genome shotgun (WGS) entry which is preliminary data.</text>
</comment>
<dbReference type="Proteomes" id="UP000814128">
    <property type="component" value="Unassembled WGS sequence"/>
</dbReference>
<evidence type="ECO:0000313" key="1">
    <source>
        <dbReference type="EMBL" id="KAI0028491.1"/>
    </source>
</evidence>
<gene>
    <name evidence="1" type="ORF">K488DRAFT_58450</name>
</gene>
<accession>A0ACB8QB51</accession>
<organism evidence="1 2">
    <name type="scientific">Vararia minispora EC-137</name>
    <dbReference type="NCBI Taxonomy" id="1314806"/>
    <lineage>
        <taxon>Eukaryota</taxon>
        <taxon>Fungi</taxon>
        <taxon>Dikarya</taxon>
        <taxon>Basidiomycota</taxon>
        <taxon>Agaricomycotina</taxon>
        <taxon>Agaricomycetes</taxon>
        <taxon>Russulales</taxon>
        <taxon>Lachnocladiaceae</taxon>
        <taxon>Vararia</taxon>
    </lineage>
</organism>
<keyword evidence="2" id="KW-1185">Reference proteome</keyword>
<name>A0ACB8QB51_9AGAM</name>
<reference evidence="1" key="2">
    <citation type="journal article" date="2022" name="New Phytol.">
        <title>Evolutionary transition to the ectomycorrhizal habit in the genomes of a hyperdiverse lineage of mushroom-forming fungi.</title>
        <authorList>
            <person name="Looney B."/>
            <person name="Miyauchi S."/>
            <person name="Morin E."/>
            <person name="Drula E."/>
            <person name="Courty P.E."/>
            <person name="Kohler A."/>
            <person name="Kuo A."/>
            <person name="LaButti K."/>
            <person name="Pangilinan J."/>
            <person name="Lipzen A."/>
            <person name="Riley R."/>
            <person name="Andreopoulos W."/>
            <person name="He G."/>
            <person name="Johnson J."/>
            <person name="Nolan M."/>
            <person name="Tritt A."/>
            <person name="Barry K.W."/>
            <person name="Grigoriev I.V."/>
            <person name="Nagy L.G."/>
            <person name="Hibbett D."/>
            <person name="Henrissat B."/>
            <person name="Matheny P.B."/>
            <person name="Labbe J."/>
            <person name="Martin F.M."/>
        </authorList>
    </citation>
    <scope>NUCLEOTIDE SEQUENCE</scope>
    <source>
        <strain evidence="1">EC-137</strain>
    </source>
</reference>
<protein>
    <submittedName>
        <fullName evidence="1">MFS general substrate transporter</fullName>
    </submittedName>
</protein>